<dbReference type="GO" id="GO:0043565">
    <property type="term" value="F:sequence-specific DNA binding"/>
    <property type="evidence" value="ECO:0007669"/>
    <property type="project" value="TreeGrafter"/>
</dbReference>
<dbReference type="PROSITE" id="PS50931">
    <property type="entry name" value="HTH_LYSR"/>
    <property type="match status" value="1"/>
</dbReference>
<feature type="domain" description="HTH lysR-type" evidence="5">
    <location>
        <begin position="1"/>
        <end position="58"/>
    </location>
</feature>
<dbReference type="EMBL" id="AGQV01000002">
    <property type="protein sequence ID" value="EHH68349.1"/>
    <property type="molecule type" value="Genomic_DNA"/>
</dbReference>
<keyword evidence="3" id="KW-0238">DNA-binding</keyword>
<comment type="caution">
    <text evidence="6">The sequence shown here is derived from an EMBL/GenBank/DDBJ whole genome shotgun (WGS) entry which is preliminary data.</text>
</comment>
<gene>
    <name evidence="6" type="ORF">GMO_11190</name>
</gene>
<evidence type="ECO:0000313" key="7">
    <source>
        <dbReference type="Proteomes" id="UP000004949"/>
    </source>
</evidence>
<dbReference type="InterPro" id="IPR005119">
    <property type="entry name" value="LysR_subst-bd"/>
</dbReference>
<dbReference type="SUPFAM" id="SSF46785">
    <property type="entry name" value="Winged helix' DNA-binding domain"/>
    <property type="match status" value="1"/>
</dbReference>
<accession>G6XHX5</accession>
<dbReference type="PATRIC" id="fig|1088869.3.peg.1119"/>
<dbReference type="InterPro" id="IPR058163">
    <property type="entry name" value="LysR-type_TF_proteobact-type"/>
</dbReference>
<sequence>MNVYDLYCFVRIAETASLSGAARAMTAPKSTLSRAVSRLETEFGAKLFERGARELRLTEAGNLLLPHARRVLDDIAEARSALDGVTGQPRGTLRVNAAMTFALGLIAPMLPGFLERFPDMRVNLETENRIVDVAREDVDVAIRIGSLPDSDLIARPLGGIALWPCASPGYLTRQGTPETPGDLASHTLLGWIDRPDHWRFTDSHGRDHVVPVPVGSVVPEPAVLQVLLENNAGIGRLPDFLAAPAVRRGSLVRLLPTFRTETVEAHAVYAAHRSLSSKVQVFIASLRDHLKKMEGPLLGNPSQPPND</sequence>
<reference evidence="6 7" key="1">
    <citation type="submission" date="2011-10" db="EMBL/GenBank/DDBJ databases">
        <title>Genome sequence of Gluconobacter morbifer G707, isolated from Drosophila gut.</title>
        <authorList>
            <person name="Lee W.-J."/>
            <person name="Kim E.-K."/>
        </authorList>
    </citation>
    <scope>NUCLEOTIDE SEQUENCE [LARGE SCALE GENOMIC DNA]</scope>
    <source>
        <strain evidence="6 7">G707</strain>
    </source>
</reference>
<dbReference type="Gene3D" id="1.10.10.10">
    <property type="entry name" value="Winged helix-like DNA-binding domain superfamily/Winged helix DNA-binding domain"/>
    <property type="match status" value="1"/>
</dbReference>
<evidence type="ECO:0000256" key="3">
    <source>
        <dbReference type="ARBA" id="ARBA00023125"/>
    </source>
</evidence>
<comment type="similarity">
    <text evidence="1">Belongs to the LysR transcriptional regulatory family.</text>
</comment>
<dbReference type="AlphaFoldDB" id="G6XHX5"/>
<evidence type="ECO:0000256" key="2">
    <source>
        <dbReference type="ARBA" id="ARBA00023015"/>
    </source>
</evidence>
<dbReference type="GO" id="GO:0006351">
    <property type="term" value="P:DNA-templated transcription"/>
    <property type="evidence" value="ECO:0007669"/>
    <property type="project" value="TreeGrafter"/>
</dbReference>
<evidence type="ECO:0000259" key="5">
    <source>
        <dbReference type="PROSITE" id="PS50931"/>
    </source>
</evidence>
<dbReference type="SUPFAM" id="SSF53850">
    <property type="entry name" value="Periplasmic binding protein-like II"/>
    <property type="match status" value="1"/>
</dbReference>
<dbReference type="Pfam" id="PF03466">
    <property type="entry name" value="LysR_substrate"/>
    <property type="match status" value="1"/>
</dbReference>
<dbReference type="OrthoDB" id="9812435at2"/>
<evidence type="ECO:0000313" key="6">
    <source>
        <dbReference type="EMBL" id="EHH68349.1"/>
    </source>
</evidence>
<dbReference type="GO" id="GO:0003700">
    <property type="term" value="F:DNA-binding transcription factor activity"/>
    <property type="evidence" value="ECO:0007669"/>
    <property type="project" value="InterPro"/>
</dbReference>
<dbReference type="PANTHER" id="PTHR30537:SF5">
    <property type="entry name" value="HTH-TYPE TRANSCRIPTIONAL ACTIVATOR TTDR-RELATED"/>
    <property type="match status" value="1"/>
</dbReference>
<dbReference type="Proteomes" id="UP000004949">
    <property type="component" value="Unassembled WGS sequence"/>
</dbReference>
<keyword evidence="7" id="KW-1185">Reference proteome</keyword>
<dbReference type="InterPro" id="IPR000847">
    <property type="entry name" value="LysR_HTH_N"/>
</dbReference>
<dbReference type="Gene3D" id="3.40.190.290">
    <property type="match status" value="1"/>
</dbReference>
<organism evidence="6 7">
    <name type="scientific">Gluconobacter morbifer G707</name>
    <dbReference type="NCBI Taxonomy" id="1088869"/>
    <lineage>
        <taxon>Bacteria</taxon>
        <taxon>Pseudomonadati</taxon>
        <taxon>Pseudomonadota</taxon>
        <taxon>Alphaproteobacteria</taxon>
        <taxon>Acetobacterales</taxon>
        <taxon>Acetobacteraceae</taxon>
        <taxon>Gluconobacter</taxon>
    </lineage>
</organism>
<keyword evidence="2" id="KW-0805">Transcription regulation</keyword>
<dbReference type="InterPro" id="IPR036390">
    <property type="entry name" value="WH_DNA-bd_sf"/>
</dbReference>
<dbReference type="InterPro" id="IPR036388">
    <property type="entry name" value="WH-like_DNA-bd_sf"/>
</dbReference>
<dbReference type="RefSeq" id="WP_008851268.1">
    <property type="nucleotide sequence ID" value="NZ_AGQV01000002.1"/>
</dbReference>
<evidence type="ECO:0000256" key="4">
    <source>
        <dbReference type="ARBA" id="ARBA00023163"/>
    </source>
</evidence>
<protein>
    <recommendedName>
        <fullName evidence="5">HTH lysR-type domain-containing protein</fullName>
    </recommendedName>
</protein>
<dbReference type="Pfam" id="PF00126">
    <property type="entry name" value="HTH_1"/>
    <property type="match status" value="1"/>
</dbReference>
<proteinExistence type="inferred from homology"/>
<dbReference type="eggNOG" id="COG0583">
    <property type="taxonomic scope" value="Bacteria"/>
</dbReference>
<keyword evidence="4" id="KW-0804">Transcription</keyword>
<dbReference type="FunFam" id="1.10.10.10:FF:000001">
    <property type="entry name" value="LysR family transcriptional regulator"/>
    <property type="match status" value="1"/>
</dbReference>
<dbReference type="CDD" id="cd08422">
    <property type="entry name" value="PBP2_CrgA_like"/>
    <property type="match status" value="1"/>
</dbReference>
<name>G6XHX5_9PROT</name>
<dbReference type="PANTHER" id="PTHR30537">
    <property type="entry name" value="HTH-TYPE TRANSCRIPTIONAL REGULATOR"/>
    <property type="match status" value="1"/>
</dbReference>
<evidence type="ECO:0000256" key="1">
    <source>
        <dbReference type="ARBA" id="ARBA00009437"/>
    </source>
</evidence>
<dbReference type="STRING" id="1088869.GMO_11190"/>